<feature type="transmembrane region" description="Helical" evidence="2">
    <location>
        <begin position="56"/>
        <end position="79"/>
    </location>
</feature>
<dbReference type="EMBL" id="CAXAMN010021562">
    <property type="protein sequence ID" value="CAK9060807.1"/>
    <property type="molecule type" value="Genomic_DNA"/>
</dbReference>
<evidence type="ECO:0000256" key="1">
    <source>
        <dbReference type="SAM" id="MobiDB-lite"/>
    </source>
</evidence>
<comment type="caution">
    <text evidence="3">The sequence shown here is derived from an EMBL/GenBank/DDBJ whole genome shotgun (WGS) entry which is preliminary data.</text>
</comment>
<gene>
    <name evidence="3" type="ORF">CCMP2556_LOCUS29917</name>
</gene>
<organism evidence="3 4">
    <name type="scientific">Durusdinium trenchii</name>
    <dbReference type="NCBI Taxonomy" id="1381693"/>
    <lineage>
        <taxon>Eukaryota</taxon>
        <taxon>Sar</taxon>
        <taxon>Alveolata</taxon>
        <taxon>Dinophyceae</taxon>
        <taxon>Suessiales</taxon>
        <taxon>Symbiodiniaceae</taxon>
        <taxon>Durusdinium</taxon>
    </lineage>
</organism>
<protein>
    <submittedName>
        <fullName evidence="3">Uncharacterized protein</fullName>
    </submittedName>
</protein>
<dbReference type="Proteomes" id="UP001642484">
    <property type="component" value="Unassembled WGS sequence"/>
</dbReference>
<evidence type="ECO:0000313" key="3">
    <source>
        <dbReference type="EMBL" id="CAK9060807.1"/>
    </source>
</evidence>
<reference evidence="3 4" key="1">
    <citation type="submission" date="2024-02" db="EMBL/GenBank/DDBJ databases">
        <authorList>
            <person name="Chen Y."/>
            <person name="Shah S."/>
            <person name="Dougan E. K."/>
            <person name="Thang M."/>
            <person name="Chan C."/>
        </authorList>
    </citation>
    <scope>NUCLEOTIDE SEQUENCE [LARGE SCALE GENOMIC DNA]</scope>
</reference>
<keyword evidence="2" id="KW-0812">Transmembrane</keyword>
<name>A0ABP0NAJ3_9DINO</name>
<keyword evidence="2" id="KW-0472">Membrane</keyword>
<sequence>MQHKIHVHHVMRPKSFVRDCMMLLSKPWLELFWPTQLRHLGQRVTRRTEQQTDRGTMFLAEGMLLVPVVPVCIVAMPGLPAPETPMENINLSYEEVRALCRSMGLRMTGPYPILEEIASILCEEIGAIKVLISAERELKNSFDLGVEERKNLAISMRDWATSSIWAIWNWEVEERLKSGSKSRLLSSILERFIFFDSPPGQRGSAPQIGRLLGGLRKALKKVVDGEVPFVNARLQGYFQQFLQMQDSAALRKVQLFQRVMRSASTQKHLVLDILSQWHQRALLTRWRQPLGPVGVEGILQNIEQNIRWYVSQLEELTLSETDNVAEASDVSTSATESAGEESAEAPGGPPEPVALPAVVVARRRWADLADDESDGDLW</sequence>
<accession>A0ABP0NAJ3</accession>
<evidence type="ECO:0000313" key="4">
    <source>
        <dbReference type="Proteomes" id="UP001642484"/>
    </source>
</evidence>
<evidence type="ECO:0000256" key="2">
    <source>
        <dbReference type="SAM" id="Phobius"/>
    </source>
</evidence>
<keyword evidence="2" id="KW-1133">Transmembrane helix</keyword>
<proteinExistence type="predicted"/>
<keyword evidence="4" id="KW-1185">Reference proteome</keyword>
<feature type="region of interest" description="Disordered" evidence="1">
    <location>
        <begin position="321"/>
        <end position="354"/>
    </location>
</feature>